<keyword evidence="1" id="KW-1133">Transmembrane helix</keyword>
<feature type="transmembrane region" description="Helical" evidence="1">
    <location>
        <begin position="282"/>
        <end position="301"/>
    </location>
</feature>
<dbReference type="AlphaFoldDB" id="B7GER3"/>
<feature type="transmembrane region" description="Helical" evidence="1">
    <location>
        <begin position="6"/>
        <end position="24"/>
    </location>
</feature>
<evidence type="ECO:0000313" key="3">
    <source>
        <dbReference type="Proteomes" id="UP000000759"/>
    </source>
</evidence>
<feature type="transmembrane region" description="Helical" evidence="1">
    <location>
        <begin position="89"/>
        <end position="108"/>
    </location>
</feature>
<dbReference type="EMBL" id="CM000635">
    <property type="protein sequence ID" value="EEC42903.1"/>
    <property type="molecule type" value="Genomic_DNA"/>
</dbReference>
<gene>
    <name evidence="2" type="ORF">PHATRDRAFT_50627</name>
</gene>
<feature type="transmembrane region" description="Helical" evidence="1">
    <location>
        <begin position="151"/>
        <end position="168"/>
    </location>
</feature>
<dbReference type="PaxDb" id="2850-Phatr50627"/>
<dbReference type="HOGENOM" id="CLU_759654_0_0_1"/>
<feature type="transmembrane region" description="Helical" evidence="1">
    <location>
        <begin position="244"/>
        <end position="262"/>
    </location>
</feature>
<sequence>MTHSQAKASCFVVTSIWVGTCYGMSISQKKISLSENAFRQMHPSRVFAEKNLGLLRSRGYEDATGLHGASDDSCETIERISRKDHLSEAYQMGQYLFGTVATLLFLIPDRTMTKRLASKLAGVAGFGTAAGTCHILACANEHNRLGSDTYKRLNIGLFGFSMIGLASIPGEAGFCRSAGAAMIFSSFMGIVRLFATVVSFMGWKRGIDQRDGMNLVTSKMTNELWKGTKRTFEGLKVQHKKKALTYRNSLILVLFGVFSSFMEGLFKLRYRKALRLSWFDVSLQWSAIARLFLISTMIYSLKDAAERDRLTGSTFIELNILVGCWALLVAMGQSIWQINFVASRGVEFFAFSMPFFIKAIKSVNERNSHARISPTSK</sequence>
<dbReference type="KEGG" id="pti:PHATRDRAFT_50627"/>
<dbReference type="OrthoDB" id="48158at2759"/>
<evidence type="ECO:0000256" key="1">
    <source>
        <dbReference type="SAM" id="Phobius"/>
    </source>
</evidence>
<evidence type="ECO:0008006" key="4">
    <source>
        <dbReference type="Google" id="ProtNLM"/>
    </source>
</evidence>
<feature type="transmembrane region" description="Helical" evidence="1">
    <location>
        <begin position="180"/>
        <end position="203"/>
    </location>
</feature>
<dbReference type="InParanoid" id="B7GER3"/>
<reference evidence="3" key="2">
    <citation type="submission" date="2008-08" db="EMBL/GenBank/DDBJ databases">
        <authorList>
            <consortium name="Diatom Consortium"/>
            <person name="Grigoriev I."/>
            <person name="Grimwood J."/>
            <person name="Kuo A."/>
            <person name="Otillar R.P."/>
            <person name="Salamov A."/>
            <person name="Detter J.C."/>
            <person name="Lindquist E."/>
            <person name="Shapiro H."/>
            <person name="Lucas S."/>
            <person name="Glavina del Rio T."/>
            <person name="Pitluck S."/>
            <person name="Rokhsar D."/>
            <person name="Bowler C."/>
        </authorList>
    </citation>
    <scope>GENOME REANNOTATION</scope>
    <source>
        <strain evidence="3">CCAP 1055/1</strain>
    </source>
</reference>
<accession>B7GER3</accession>
<dbReference type="GeneID" id="7199461"/>
<evidence type="ECO:0000313" key="2">
    <source>
        <dbReference type="EMBL" id="EEC42903.1"/>
    </source>
</evidence>
<keyword evidence="1" id="KW-0812">Transmembrane</keyword>
<dbReference type="Proteomes" id="UP000000759">
    <property type="component" value="Chromosome 33"/>
</dbReference>
<keyword evidence="1" id="KW-0472">Membrane</keyword>
<protein>
    <recommendedName>
        <fullName evidence="4">Transmembrane protein</fullName>
    </recommendedName>
</protein>
<dbReference type="RefSeq" id="XP_002185605.1">
    <property type="nucleotide sequence ID" value="XM_002185569.1"/>
</dbReference>
<reference evidence="2 3" key="1">
    <citation type="journal article" date="2008" name="Nature">
        <title>The Phaeodactylum genome reveals the evolutionary history of diatom genomes.</title>
        <authorList>
            <person name="Bowler C."/>
            <person name="Allen A.E."/>
            <person name="Badger J.H."/>
            <person name="Grimwood J."/>
            <person name="Jabbari K."/>
            <person name="Kuo A."/>
            <person name="Maheswari U."/>
            <person name="Martens C."/>
            <person name="Maumus F."/>
            <person name="Otillar R.P."/>
            <person name="Rayko E."/>
            <person name="Salamov A."/>
            <person name="Vandepoele K."/>
            <person name="Beszteri B."/>
            <person name="Gruber A."/>
            <person name="Heijde M."/>
            <person name="Katinka M."/>
            <person name="Mock T."/>
            <person name="Valentin K."/>
            <person name="Verret F."/>
            <person name="Berges J.A."/>
            <person name="Brownlee C."/>
            <person name="Cadoret J.P."/>
            <person name="Chiovitti A."/>
            <person name="Choi C.J."/>
            <person name="Coesel S."/>
            <person name="De Martino A."/>
            <person name="Detter J.C."/>
            <person name="Durkin C."/>
            <person name="Falciatore A."/>
            <person name="Fournet J."/>
            <person name="Haruta M."/>
            <person name="Huysman M.J."/>
            <person name="Jenkins B.D."/>
            <person name="Jiroutova K."/>
            <person name="Jorgensen R.E."/>
            <person name="Joubert Y."/>
            <person name="Kaplan A."/>
            <person name="Kroger N."/>
            <person name="Kroth P.G."/>
            <person name="La Roche J."/>
            <person name="Lindquist E."/>
            <person name="Lommer M."/>
            <person name="Martin-Jezequel V."/>
            <person name="Lopez P.J."/>
            <person name="Lucas S."/>
            <person name="Mangogna M."/>
            <person name="McGinnis K."/>
            <person name="Medlin L.K."/>
            <person name="Montsant A."/>
            <person name="Oudot-Le Secq M.P."/>
            <person name="Napoli C."/>
            <person name="Obornik M."/>
            <person name="Parker M.S."/>
            <person name="Petit J.L."/>
            <person name="Porcel B.M."/>
            <person name="Poulsen N."/>
            <person name="Robison M."/>
            <person name="Rychlewski L."/>
            <person name="Rynearson T.A."/>
            <person name="Schmutz J."/>
            <person name="Shapiro H."/>
            <person name="Siaut M."/>
            <person name="Stanley M."/>
            <person name="Sussman M.R."/>
            <person name="Taylor A.R."/>
            <person name="Vardi A."/>
            <person name="von Dassow P."/>
            <person name="Vyverman W."/>
            <person name="Willis A."/>
            <person name="Wyrwicz L.S."/>
            <person name="Rokhsar D.S."/>
            <person name="Weissenbach J."/>
            <person name="Armbrust E.V."/>
            <person name="Green B.R."/>
            <person name="Van de Peer Y."/>
            <person name="Grigoriev I.V."/>
        </authorList>
    </citation>
    <scope>NUCLEOTIDE SEQUENCE [LARGE SCALE GENOMIC DNA]</scope>
    <source>
        <strain evidence="2 3">CCAP 1055/1</strain>
    </source>
</reference>
<feature type="transmembrane region" description="Helical" evidence="1">
    <location>
        <begin position="313"/>
        <end position="332"/>
    </location>
</feature>
<proteinExistence type="predicted"/>
<organism evidence="2 3">
    <name type="scientific">Phaeodactylum tricornutum (strain CCAP 1055/1)</name>
    <dbReference type="NCBI Taxonomy" id="556484"/>
    <lineage>
        <taxon>Eukaryota</taxon>
        <taxon>Sar</taxon>
        <taxon>Stramenopiles</taxon>
        <taxon>Ochrophyta</taxon>
        <taxon>Bacillariophyta</taxon>
        <taxon>Bacillariophyceae</taxon>
        <taxon>Bacillariophycidae</taxon>
        <taxon>Naviculales</taxon>
        <taxon>Phaeodactylaceae</taxon>
        <taxon>Phaeodactylum</taxon>
    </lineage>
</organism>
<keyword evidence="3" id="KW-1185">Reference proteome</keyword>
<name>B7GER3_PHATC</name>